<dbReference type="EMBL" id="CTEF01000001">
    <property type="protein sequence ID" value="CQD05176.1"/>
    <property type="molecule type" value="Genomic_DNA"/>
</dbReference>
<dbReference type="Pfam" id="PF00534">
    <property type="entry name" value="Glycos_transf_1"/>
    <property type="match status" value="1"/>
</dbReference>
<dbReference type="Proteomes" id="UP000093779">
    <property type="component" value="Unassembled WGS sequence"/>
</dbReference>
<accession>A0A0J8UA63</accession>
<evidence type="ECO:0000313" key="8">
    <source>
        <dbReference type="EMBL" id="ORV26134.1"/>
    </source>
</evidence>
<feature type="domain" description="Glycosyltransferase subfamily 4-like N-terminal" evidence="4">
    <location>
        <begin position="15"/>
        <end position="197"/>
    </location>
</feature>
<evidence type="ECO:0000313" key="7">
    <source>
        <dbReference type="EMBL" id="OBF24745.1"/>
    </source>
</evidence>
<protein>
    <submittedName>
        <fullName evidence="5">Group 1 glycosyl transferase</fullName>
    </submittedName>
</protein>
<sequence length="414" mass="43931">MRVTIIGINYAPEVTGIAPYTTGIAEGLAERGHDVTVITGLPHYPQWRVAQEYRGVRRCTEVVRGVTVHRVGHYVPGEQSTLGRIRMEASFGTAVVRHKWNDPDVVITVSPALLSAAPVVARARLSKTPVGVIVQDVYSKGVVETGAVGGRSAAVTARLESTVLGSATGVAVIHPRFADSLAEIGVRSDDLAVIRNWTHIDDAAPASAPSAVREKYGWQPNETIVMHTGNMGVKQGLENVVAAGRLVFDVEADDRDIRFVLIGDGNQRRMLDAVARDAEAVQLIDPLPDGEFRAALSAADILLVNERPGVGEMAVPSKLTSYFAAAKPIIAATEPTSGSAEELRASGAGLVIPPGDPEALVESVRQLAGDEQTRQRFGSCGARYARDRLGAANAVAQYEKWVSDLASAARGLPA</sequence>
<evidence type="ECO:0000256" key="2">
    <source>
        <dbReference type="ARBA" id="ARBA00022679"/>
    </source>
</evidence>
<organism evidence="6 9">
    <name type="scientific">Mycolicibacterium conceptionense</name>
    <dbReference type="NCBI Taxonomy" id="451644"/>
    <lineage>
        <taxon>Bacteria</taxon>
        <taxon>Bacillati</taxon>
        <taxon>Actinomycetota</taxon>
        <taxon>Actinomycetes</taxon>
        <taxon>Mycobacteriales</taxon>
        <taxon>Mycobacteriaceae</taxon>
        <taxon>Mycolicibacterium</taxon>
    </lineage>
</organism>
<reference evidence="8 12" key="3">
    <citation type="submission" date="2016-01" db="EMBL/GenBank/DDBJ databases">
        <title>The new phylogeny of the genus Mycobacterium.</title>
        <authorList>
            <person name="Tarcisio F."/>
            <person name="Conor M."/>
            <person name="Antonella G."/>
            <person name="Elisabetta G."/>
            <person name="Giulia F.S."/>
            <person name="Sara T."/>
            <person name="Anna F."/>
            <person name="Clotilde B."/>
            <person name="Roberto B."/>
            <person name="Veronica D.S."/>
            <person name="Fabio R."/>
            <person name="Monica P."/>
            <person name="Olivier J."/>
            <person name="Enrico T."/>
            <person name="Nicola S."/>
        </authorList>
    </citation>
    <scope>NUCLEOTIDE SEQUENCE [LARGE SCALE GENOMIC DNA]</scope>
    <source>
        <strain evidence="8 12">CCUG 50187</strain>
    </source>
</reference>
<dbReference type="Proteomes" id="UP000193811">
    <property type="component" value="Unassembled WGS sequence"/>
</dbReference>
<dbReference type="Pfam" id="PF13579">
    <property type="entry name" value="Glyco_trans_4_4"/>
    <property type="match status" value="1"/>
</dbReference>
<dbReference type="EMBL" id="LFOD01000007">
    <property type="protein sequence ID" value="KMV18473.1"/>
    <property type="molecule type" value="Genomic_DNA"/>
</dbReference>
<dbReference type="SUPFAM" id="SSF53756">
    <property type="entry name" value="UDP-Glycosyltransferase/glycogen phosphorylase"/>
    <property type="match status" value="1"/>
</dbReference>
<keyword evidence="2 5" id="KW-0808">Transferase</keyword>
<evidence type="ECO:0000259" key="3">
    <source>
        <dbReference type="Pfam" id="PF00534"/>
    </source>
</evidence>
<evidence type="ECO:0000313" key="6">
    <source>
        <dbReference type="EMBL" id="KMV18473.1"/>
    </source>
</evidence>
<evidence type="ECO:0000313" key="11">
    <source>
        <dbReference type="Proteomes" id="UP000182227"/>
    </source>
</evidence>
<feature type="domain" description="Glycosyl transferase family 1" evidence="3">
    <location>
        <begin position="213"/>
        <end position="379"/>
    </location>
</feature>
<keyword evidence="1" id="KW-0328">Glycosyltransferase</keyword>
<dbReference type="InterPro" id="IPR028098">
    <property type="entry name" value="Glyco_trans_4-like_N"/>
</dbReference>
<dbReference type="InterPro" id="IPR001296">
    <property type="entry name" value="Glyco_trans_1"/>
</dbReference>
<dbReference type="NCBIfam" id="NF007640">
    <property type="entry name" value="PRK10307.1"/>
    <property type="match status" value="1"/>
</dbReference>
<evidence type="ECO:0000313" key="10">
    <source>
        <dbReference type="Proteomes" id="UP000093779"/>
    </source>
</evidence>
<dbReference type="Proteomes" id="UP000182227">
    <property type="component" value="Unassembled WGS sequence"/>
</dbReference>
<dbReference type="GeneID" id="44296716"/>
<dbReference type="OrthoDB" id="3180470at2"/>
<reference evidence="5 11" key="1">
    <citation type="submission" date="2015-03" db="EMBL/GenBank/DDBJ databases">
        <authorList>
            <person name="Murphy D."/>
        </authorList>
    </citation>
    <scope>NUCLEOTIDE SEQUENCE [LARGE SCALE GENOMIC DNA]</scope>
    <source>
        <strain evidence="5 11">D16</strain>
    </source>
</reference>
<dbReference type="EMBL" id="LZHX01000033">
    <property type="protein sequence ID" value="OBF24745.1"/>
    <property type="molecule type" value="Genomic_DNA"/>
</dbReference>
<dbReference type="Proteomes" id="UP000037594">
    <property type="component" value="Unassembled WGS sequence"/>
</dbReference>
<dbReference type="GO" id="GO:0016757">
    <property type="term" value="F:glycosyltransferase activity"/>
    <property type="evidence" value="ECO:0007669"/>
    <property type="project" value="UniProtKB-KW"/>
</dbReference>
<evidence type="ECO:0000313" key="9">
    <source>
        <dbReference type="Proteomes" id="UP000037594"/>
    </source>
</evidence>
<dbReference type="PATRIC" id="fig|451644.5.peg.2208"/>
<dbReference type="RefSeq" id="WP_019345977.1">
    <property type="nucleotide sequence ID" value="NZ_AGSZ01000338.1"/>
</dbReference>
<evidence type="ECO:0000256" key="1">
    <source>
        <dbReference type="ARBA" id="ARBA00022676"/>
    </source>
</evidence>
<reference evidence="6 9" key="2">
    <citation type="submission" date="2015-06" db="EMBL/GenBank/DDBJ databases">
        <title>Genome sequence of Mycobacterium conceptionense strain MLE.</title>
        <authorList>
            <person name="Greninger A.L."/>
            <person name="Cunningham G."/>
            <person name="Chiu C.Y."/>
            <person name="Miller S."/>
        </authorList>
    </citation>
    <scope>NUCLEOTIDE SEQUENCE [LARGE SCALE GENOMIC DNA]</scope>
    <source>
        <strain evidence="6 9">MLE</strain>
    </source>
</reference>
<dbReference type="EMBL" id="LQOP01000016">
    <property type="protein sequence ID" value="ORV26134.1"/>
    <property type="molecule type" value="Genomic_DNA"/>
</dbReference>
<dbReference type="PANTHER" id="PTHR12526">
    <property type="entry name" value="GLYCOSYLTRANSFERASE"/>
    <property type="match status" value="1"/>
</dbReference>
<evidence type="ECO:0000313" key="5">
    <source>
        <dbReference type="EMBL" id="CQD05176.1"/>
    </source>
</evidence>
<evidence type="ECO:0000313" key="12">
    <source>
        <dbReference type="Proteomes" id="UP000193811"/>
    </source>
</evidence>
<dbReference type="Gene3D" id="3.40.50.2000">
    <property type="entry name" value="Glycogen Phosphorylase B"/>
    <property type="match status" value="2"/>
</dbReference>
<proteinExistence type="predicted"/>
<evidence type="ECO:0000259" key="4">
    <source>
        <dbReference type="Pfam" id="PF13579"/>
    </source>
</evidence>
<reference evidence="7 10" key="4">
    <citation type="submission" date="2016-06" db="EMBL/GenBank/DDBJ databases">
        <authorList>
            <person name="Kjaerup R.B."/>
            <person name="Dalgaard T.S."/>
            <person name="Juul-Madsen H.R."/>
        </authorList>
    </citation>
    <scope>NUCLEOTIDE SEQUENCE [LARGE SCALE GENOMIC DNA]</scope>
    <source>
        <strain evidence="7 10">ACS1953</strain>
    </source>
</reference>
<gene>
    <name evidence="7" type="ORF">A5726_08960</name>
    <name evidence="6" type="ORF">ACT17_10745</name>
    <name evidence="8" type="ORF">AWB98_14740</name>
    <name evidence="5" type="ORF">BN970_00919</name>
</gene>
<keyword evidence="12" id="KW-1185">Reference proteome</keyword>
<name>A0A0J8UA63_9MYCO</name>
<dbReference type="CDD" id="cd03794">
    <property type="entry name" value="GT4_WbuB-like"/>
    <property type="match status" value="1"/>
</dbReference>
<dbReference type="AlphaFoldDB" id="A0A0J8UA63"/>